<evidence type="ECO:0000313" key="1">
    <source>
        <dbReference type="EMBL" id="CDQ02634.1"/>
    </source>
</evidence>
<reference evidence="1" key="1">
    <citation type="journal article" date="2007" name="Science">
        <title>Draft genome of the filarial nematode parasite Brugia malayi.</title>
        <authorList>
            <person name="Ghedin E."/>
            <person name="Wang S."/>
            <person name="Spiro D."/>
            <person name="Caler E."/>
            <person name="Zhao Q."/>
            <person name="Crabtree J."/>
            <person name="Allen J.E."/>
            <person name="Delcher A.L."/>
            <person name="Guiliano D.B."/>
            <person name="Miranda-Saavedra D."/>
            <person name="Angiuoli S.V."/>
            <person name="Creasy T."/>
            <person name="Amedeo P."/>
            <person name="Haas B."/>
            <person name="El-Sayed N.M."/>
            <person name="Wortman J.R."/>
            <person name="Feldblyum T."/>
            <person name="Tallon L."/>
            <person name="Schatz M."/>
            <person name="Shumway M."/>
            <person name="Koo H."/>
            <person name="Salzberg S.L."/>
            <person name="Schobel S."/>
            <person name="Pertea M."/>
            <person name="Pop M."/>
            <person name="White O."/>
            <person name="Barton G.J."/>
            <person name="Carlow C.K."/>
            <person name="Crawford M.J."/>
            <person name="Daub J."/>
            <person name="Dimmic M.W."/>
            <person name="Estes C.F."/>
            <person name="Foster J.M."/>
            <person name="Ganatra M."/>
            <person name="Gregory W.F."/>
            <person name="Johnson N.M."/>
            <person name="Jin J."/>
            <person name="Komuniecki R."/>
            <person name="Korf I."/>
            <person name="Kumar S."/>
            <person name="Laney S."/>
            <person name="Li B.W."/>
            <person name="Li W."/>
            <person name="Lindblom T.H."/>
            <person name="Lustigman S."/>
            <person name="Ma D."/>
            <person name="Maina C.V."/>
            <person name="Martin D.M."/>
            <person name="McCarter J.P."/>
            <person name="McReynolds L."/>
            <person name="Mitreva M."/>
            <person name="Nutman T.B."/>
            <person name="Parkinson J."/>
            <person name="Peregrin-Alvarez J.M."/>
            <person name="Poole C."/>
            <person name="Ren Q."/>
            <person name="Saunders L."/>
            <person name="Sluder A.E."/>
            <person name="Smith K."/>
            <person name="Stanke M."/>
            <person name="Unnasch T.R."/>
            <person name="Ware J."/>
            <person name="Wei A.D."/>
            <person name="Weil G."/>
            <person name="Williams D.J."/>
            <person name="Zhang Y."/>
            <person name="Williams S.A."/>
            <person name="Fraser-Liggett C."/>
            <person name="Slatko B."/>
            <person name="Blaxter M.L."/>
            <person name="Scott A.L."/>
        </authorList>
    </citation>
    <scope>NUCLEOTIDE SEQUENCE</scope>
    <source>
        <strain evidence="1">FR3</strain>
    </source>
</reference>
<sequence length="44" mass="5097">MRDTKTGMIRRRVIDAPKWTFRQEGSRDEVVTVIMSRHCSCATA</sequence>
<protein>
    <submittedName>
        <fullName evidence="1">Bm12931</fullName>
    </submittedName>
</protein>
<proteinExistence type="predicted"/>
<dbReference type="EMBL" id="LN857024">
    <property type="protein sequence ID" value="CDQ02634.1"/>
    <property type="molecule type" value="Genomic_DNA"/>
</dbReference>
<accession>A0A1I9G622</accession>
<name>A0A1I9G622_BRUMA</name>
<organism evidence="1">
    <name type="scientific">Brugia malayi</name>
    <name type="common">Filarial nematode worm</name>
    <dbReference type="NCBI Taxonomy" id="6279"/>
    <lineage>
        <taxon>Eukaryota</taxon>
        <taxon>Metazoa</taxon>
        <taxon>Ecdysozoa</taxon>
        <taxon>Nematoda</taxon>
        <taxon>Chromadorea</taxon>
        <taxon>Rhabditida</taxon>
        <taxon>Spirurina</taxon>
        <taxon>Spiruromorpha</taxon>
        <taxon>Filarioidea</taxon>
        <taxon>Onchocercidae</taxon>
        <taxon>Brugia</taxon>
    </lineage>
</organism>
<reference evidence="1" key="2">
    <citation type="submission" date="2012-12" db="EMBL/GenBank/DDBJ databases">
        <authorList>
            <consortium name="WormBase Consortium"/>
            <person name="Ghedin E."/>
            <person name="Paulini M."/>
        </authorList>
    </citation>
    <scope>NUCLEOTIDE SEQUENCE</scope>
    <source>
        <strain evidence="1">FR3</strain>
    </source>
</reference>
<gene>
    <name evidence="1" type="primary">Bm12931</name>
    <name evidence="1" type="ORF">BM_Bm12931</name>
</gene>
<dbReference type="AlphaFoldDB" id="A0A1I9G622"/>